<evidence type="ECO:0000313" key="7">
    <source>
        <dbReference type="Proteomes" id="UP001331761"/>
    </source>
</evidence>
<gene>
    <name evidence="6" type="ORF">GCK32_008575</name>
</gene>
<evidence type="ECO:0000256" key="2">
    <source>
        <dbReference type="ARBA" id="ARBA00022771"/>
    </source>
</evidence>
<feature type="domain" description="Zinc finger PHD-type" evidence="5">
    <location>
        <begin position="434"/>
        <end position="481"/>
    </location>
</feature>
<proteinExistence type="predicted"/>
<feature type="region of interest" description="Disordered" evidence="4">
    <location>
        <begin position="491"/>
        <end position="615"/>
    </location>
</feature>
<dbReference type="InterPro" id="IPR011011">
    <property type="entry name" value="Znf_FYVE_PHD"/>
</dbReference>
<evidence type="ECO:0000313" key="6">
    <source>
        <dbReference type="EMBL" id="KAK5966518.1"/>
    </source>
</evidence>
<dbReference type="InterPro" id="IPR001965">
    <property type="entry name" value="Znf_PHD"/>
</dbReference>
<evidence type="ECO:0000256" key="3">
    <source>
        <dbReference type="ARBA" id="ARBA00022833"/>
    </source>
</evidence>
<dbReference type="SMART" id="SM00249">
    <property type="entry name" value="PHD"/>
    <property type="match status" value="2"/>
</dbReference>
<evidence type="ECO:0000256" key="4">
    <source>
        <dbReference type="SAM" id="MobiDB-lite"/>
    </source>
</evidence>
<evidence type="ECO:0000259" key="5">
    <source>
        <dbReference type="SMART" id="SM00249"/>
    </source>
</evidence>
<keyword evidence="7" id="KW-1185">Reference proteome</keyword>
<feature type="compositionally biased region" description="Basic residues" evidence="4">
    <location>
        <begin position="589"/>
        <end position="599"/>
    </location>
</feature>
<dbReference type="Gene3D" id="3.30.40.10">
    <property type="entry name" value="Zinc/RING finger domain, C3HC4 (zinc finger)"/>
    <property type="match status" value="1"/>
</dbReference>
<protein>
    <recommendedName>
        <fullName evidence="5">Zinc finger PHD-type domain-containing protein</fullName>
    </recommendedName>
</protein>
<dbReference type="GO" id="GO:0008270">
    <property type="term" value="F:zinc ion binding"/>
    <property type="evidence" value="ECO:0007669"/>
    <property type="project" value="UniProtKB-KW"/>
</dbReference>
<dbReference type="InterPro" id="IPR013083">
    <property type="entry name" value="Znf_RING/FYVE/PHD"/>
</dbReference>
<feature type="compositionally biased region" description="Polar residues" evidence="4">
    <location>
        <begin position="174"/>
        <end position="198"/>
    </location>
</feature>
<feature type="compositionally biased region" description="Basic and acidic residues" evidence="4">
    <location>
        <begin position="578"/>
        <end position="588"/>
    </location>
</feature>
<dbReference type="EMBL" id="WIXE01023434">
    <property type="protein sequence ID" value="KAK5966518.1"/>
    <property type="molecule type" value="Genomic_DNA"/>
</dbReference>
<evidence type="ECO:0000256" key="1">
    <source>
        <dbReference type="ARBA" id="ARBA00022723"/>
    </source>
</evidence>
<name>A0AAN8FLS7_TRICO</name>
<keyword evidence="2" id="KW-0863">Zinc-finger</keyword>
<accession>A0AAN8FLS7</accession>
<reference evidence="6 7" key="1">
    <citation type="submission" date="2019-10" db="EMBL/GenBank/DDBJ databases">
        <title>Assembly and Annotation for the nematode Trichostrongylus colubriformis.</title>
        <authorList>
            <person name="Martin J."/>
        </authorList>
    </citation>
    <scope>NUCLEOTIDE SEQUENCE [LARGE SCALE GENOMIC DNA]</scope>
    <source>
        <strain evidence="6">G859</strain>
        <tissue evidence="6">Whole worm</tissue>
    </source>
</reference>
<feature type="compositionally biased region" description="Low complexity" evidence="4">
    <location>
        <begin position="155"/>
        <end position="173"/>
    </location>
</feature>
<feature type="region of interest" description="Disordered" evidence="4">
    <location>
        <begin position="1"/>
        <end position="24"/>
    </location>
</feature>
<organism evidence="6 7">
    <name type="scientific">Trichostrongylus colubriformis</name>
    <name type="common">Black scour worm</name>
    <dbReference type="NCBI Taxonomy" id="6319"/>
    <lineage>
        <taxon>Eukaryota</taxon>
        <taxon>Metazoa</taxon>
        <taxon>Ecdysozoa</taxon>
        <taxon>Nematoda</taxon>
        <taxon>Chromadorea</taxon>
        <taxon>Rhabditida</taxon>
        <taxon>Rhabditina</taxon>
        <taxon>Rhabditomorpha</taxon>
        <taxon>Strongyloidea</taxon>
        <taxon>Trichostrongylidae</taxon>
        <taxon>Trichostrongylus</taxon>
    </lineage>
</organism>
<dbReference type="AlphaFoldDB" id="A0AAN8FLS7"/>
<dbReference type="SUPFAM" id="SSF57903">
    <property type="entry name" value="FYVE/PHD zinc finger"/>
    <property type="match status" value="1"/>
</dbReference>
<feature type="domain" description="Zinc finger PHD-type" evidence="5">
    <location>
        <begin position="350"/>
        <end position="417"/>
    </location>
</feature>
<keyword evidence="1" id="KW-0479">Metal-binding</keyword>
<keyword evidence="3" id="KW-0862">Zinc</keyword>
<dbReference type="Proteomes" id="UP001331761">
    <property type="component" value="Unassembled WGS sequence"/>
</dbReference>
<comment type="caution">
    <text evidence="6">The sequence shown here is derived from an EMBL/GenBank/DDBJ whole genome shotgun (WGS) entry which is preliminary data.</text>
</comment>
<sequence>MRDDAVSLPSKMKHQRARKTPNGLTPNHISNIRVAAEAADIEIHEHFKFRLETYKTWAYCISRKSSSDYVFRLSITENTYNVRMSTMLLVINKTVTGPTLDAFRELIAVLCGGTRGTIPYLDFLADFSEATRFKDKVASETIVKLVKEIFNLSSDAPSATSDCSSSASNGSQSTEVTRSGELSSLNQTNGLDSATFSVETPRERMLGDSAENERVAAAHGEGPSVSSLCNGIVRNADMDSASVIFFSSPSMNKSHGDISVLKSPGAVKPKRDIYAIRSRKVGRAGSYSISGECFVCGKGGDLISCGRKYSGSTFCTTKFHKKCIEAYNAAEYSVDCLRKIVDETICPLHFCSTCYLERWKTTAVRGKLIECDSCFRGFHEQCCPAGFELYEDVVPARTKEGSVLEVKQTFTRCHSHCDFQSIPLVENKRSHLPFCCECENAGEEPLLKCSQCVRSFHESCLTLNCWDLHNNNPKPLCESCILGETLRIGQSQDKAAEEGPDSSENVTKKRKKRSGKAVLPQEPPEKKTKSGSRRKVSSPVDHSPPSTGSSSKEQNNVTLNGRVNRPTVTFRKASSSSRSDKNERELPKAVRRSRNRRPKTLNGLKDHTAENESDDSLLTRVLLKGEALEARSSSSASPQRSNEVIEGLKRTRQIAVELSPSNLVM</sequence>
<feature type="region of interest" description="Disordered" evidence="4">
    <location>
        <begin position="155"/>
        <end position="204"/>
    </location>
</feature>
<feature type="compositionally biased region" description="Polar residues" evidence="4">
    <location>
        <begin position="544"/>
        <end position="561"/>
    </location>
</feature>